<dbReference type="EMBL" id="CP111022">
    <property type="protein sequence ID" value="WAR20258.1"/>
    <property type="molecule type" value="Genomic_DNA"/>
</dbReference>
<feature type="non-terminal residue" evidence="3">
    <location>
        <position position="1"/>
    </location>
</feature>
<dbReference type="InterPro" id="IPR011707">
    <property type="entry name" value="Cu-oxidase-like_N"/>
</dbReference>
<organism evidence="3 4">
    <name type="scientific">Mya arenaria</name>
    <name type="common">Soft-shell clam</name>
    <dbReference type="NCBI Taxonomy" id="6604"/>
    <lineage>
        <taxon>Eukaryota</taxon>
        <taxon>Metazoa</taxon>
        <taxon>Spiralia</taxon>
        <taxon>Lophotrochozoa</taxon>
        <taxon>Mollusca</taxon>
        <taxon>Bivalvia</taxon>
        <taxon>Autobranchia</taxon>
        <taxon>Heteroconchia</taxon>
        <taxon>Euheterodonta</taxon>
        <taxon>Imparidentia</taxon>
        <taxon>Neoheterodontei</taxon>
        <taxon>Myida</taxon>
        <taxon>Myoidea</taxon>
        <taxon>Myidae</taxon>
        <taxon>Mya</taxon>
    </lineage>
</organism>
<dbReference type="InterPro" id="IPR008972">
    <property type="entry name" value="Cupredoxin"/>
</dbReference>
<evidence type="ECO:0000259" key="2">
    <source>
        <dbReference type="Pfam" id="PF07732"/>
    </source>
</evidence>
<evidence type="ECO:0000313" key="4">
    <source>
        <dbReference type="Proteomes" id="UP001164746"/>
    </source>
</evidence>
<evidence type="ECO:0000313" key="3">
    <source>
        <dbReference type="EMBL" id="WAR20258.1"/>
    </source>
</evidence>
<dbReference type="Gene3D" id="2.60.40.420">
    <property type="entry name" value="Cupredoxins - blue copper proteins"/>
    <property type="match status" value="2"/>
</dbReference>
<dbReference type="SUPFAM" id="SSF49503">
    <property type="entry name" value="Cupredoxins"/>
    <property type="match status" value="3"/>
</dbReference>
<accession>A0ABY7FHS5</accession>
<dbReference type="Proteomes" id="UP001164746">
    <property type="component" value="Chromosome 11"/>
</dbReference>
<gene>
    <name evidence="3" type="ORF">MAR_002096</name>
</gene>
<comment type="similarity">
    <text evidence="1">Belongs to the multicopper oxidase family.</text>
</comment>
<keyword evidence="4" id="KW-1185">Reference proteome</keyword>
<reference evidence="3" key="1">
    <citation type="submission" date="2022-11" db="EMBL/GenBank/DDBJ databases">
        <title>Centuries of genome instability and evolution in soft-shell clam transmissible cancer (bioRxiv).</title>
        <authorList>
            <person name="Hart S.F.M."/>
            <person name="Yonemitsu M.A."/>
            <person name="Giersch R.M."/>
            <person name="Beal B.F."/>
            <person name="Arriagada G."/>
            <person name="Davis B.W."/>
            <person name="Ostrander E.A."/>
            <person name="Goff S.P."/>
            <person name="Metzger M.J."/>
        </authorList>
    </citation>
    <scope>NUCLEOTIDE SEQUENCE</scope>
    <source>
        <strain evidence="3">MELC-2E11</strain>
        <tissue evidence="3">Siphon/mantle</tissue>
    </source>
</reference>
<sequence>TSRRLIENRDDQIGSVYRKVLYREYTDETFTQQVHVPDWMVYVGPFVKAEEADSVKILFKNMASKGNFSIHPHGFFYDKRGEGARYEDGTSGADKVDDAMRPAGSYLYIWNVTKRHAPTADDDACVPSGNHGHTNPTRDIASGLAGIGFICKKGTLDVDGKRKDVDKEFVVYVDIADENKSFFFEESIQKCRQPDACQARADAGDEDFGQSNEMHHINGYVYGNQPPFKLSPGDRAVFYVITEYALVNSASFLSAYTVACHPGHWLLYCRILDHRVCLLSWTFQINQYFRKSLVKVEATEGYLLYMSTVSEEIKWFLQTENKLQTVHELKLSNSTFTTSVTRGDKENHSGFTGPNIKGEVADTILFELNNKASREYSFLAGGVSMSKENEGAVYKQSVGATTSSGATVEPGATYMYEFFVSSINAPTKIDSSCLTYI</sequence>
<protein>
    <submittedName>
        <fullName evidence="3">HEPHL-like protein</fullName>
    </submittedName>
</protein>
<proteinExistence type="inferred from homology"/>
<feature type="domain" description="Plastocyanin-like" evidence="2">
    <location>
        <begin position="42"/>
        <end position="115"/>
    </location>
</feature>
<evidence type="ECO:0000256" key="1">
    <source>
        <dbReference type="ARBA" id="ARBA00010609"/>
    </source>
</evidence>
<name>A0ABY7FHS5_MYAAR</name>
<dbReference type="Pfam" id="PF07732">
    <property type="entry name" value="Cu-oxidase_3"/>
    <property type="match status" value="1"/>
</dbReference>